<dbReference type="GO" id="GO:0005506">
    <property type="term" value="F:iron ion binding"/>
    <property type="evidence" value="ECO:0007669"/>
    <property type="project" value="InterPro"/>
</dbReference>
<evidence type="ECO:0000256" key="1">
    <source>
        <dbReference type="ARBA" id="ARBA00004167"/>
    </source>
</evidence>
<keyword evidence="3" id="KW-0812">Transmembrane</keyword>
<dbReference type="EMBL" id="JXTC01000020">
    <property type="protein sequence ID" value="PON99166.1"/>
    <property type="molecule type" value="Genomic_DNA"/>
</dbReference>
<comment type="subcellular location">
    <subcellularLocation>
        <location evidence="1">Membrane</location>
        <topology evidence="1">Single-pass membrane protein</topology>
    </subcellularLocation>
</comment>
<dbReference type="OrthoDB" id="2789670at2759"/>
<dbReference type="GO" id="GO:0010241">
    <property type="term" value="P:ent-kaurene oxidation to kaurenoic acid"/>
    <property type="evidence" value="ECO:0007669"/>
    <property type="project" value="InterPro"/>
</dbReference>
<dbReference type="InterPro" id="IPR036396">
    <property type="entry name" value="Cyt_P450_sf"/>
</dbReference>
<keyword evidence="7" id="KW-1185">Reference proteome</keyword>
<dbReference type="SUPFAM" id="SSF48264">
    <property type="entry name" value="Cytochrome P450"/>
    <property type="match status" value="1"/>
</dbReference>
<keyword evidence="5" id="KW-0472">Membrane</keyword>
<dbReference type="Proteomes" id="UP000237000">
    <property type="component" value="Unassembled WGS sequence"/>
</dbReference>
<name>A0A2P5FN22_TREOI</name>
<dbReference type="PANTHER" id="PTHR47283:SF1">
    <property type="entry name" value="ENT-KAURENE OXIDASE, CHLOROPLASTIC"/>
    <property type="match status" value="1"/>
</dbReference>
<proteinExistence type="inferred from homology"/>
<dbReference type="AlphaFoldDB" id="A0A2P5FN22"/>
<evidence type="ECO:0000313" key="6">
    <source>
        <dbReference type="EMBL" id="PON99166.1"/>
    </source>
</evidence>
<evidence type="ECO:0000313" key="7">
    <source>
        <dbReference type="Proteomes" id="UP000237000"/>
    </source>
</evidence>
<dbReference type="GO" id="GO:0052615">
    <property type="term" value="F:ent-kaurene oxidase activity"/>
    <property type="evidence" value="ECO:0007669"/>
    <property type="project" value="InterPro"/>
</dbReference>
<dbReference type="STRING" id="63057.A0A2P5FN22"/>
<organism evidence="6 7">
    <name type="scientific">Trema orientale</name>
    <name type="common">Charcoal tree</name>
    <name type="synonym">Celtis orientalis</name>
    <dbReference type="NCBI Taxonomy" id="63057"/>
    <lineage>
        <taxon>Eukaryota</taxon>
        <taxon>Viridiplantae</taxon>
        <taxon>Streptophyta</taxon>
        <taxon>Embryophyta</taxon>
        <taxon>Tracheophyta</taxon>
        <taxon>Spermatophyta</taxon>
        <taxon>Magnoliopsida</taxon>
        <taxon>eudicotyledons</taxon>
        <taxon>Gunneridae</taxon>
        <taxon>Pentapetalae</taxon>
        <taxon>rosids</taxon>
        <taxon>fabids</taxon>
        <taxon>Rosales</taxon>
        <taxon>Cannabaceae</taxon>
        <taxon>Trema</taxon>
    </lineage>
</organism>
<dbReference type="InterPro" id="IPR001128">
    <property type="entry name" value="Cyt_P450"/>
</dbReference>
<reference evidence="7" key="1">
    <citation type="submission" date="2016-06" db="EMBL/GenBank/DDBJ databases">
        <title>Parallel loss of symbiosis genes in relatives of nitrogen-fixing non-legume Parasponia.</title>
        <authorList>
            <person name="Van Velzen R."/>
            <person name="Holmer R."/>
            <person name="Bu F."/>
            <person name="Rutten L."/>
            <person name="Van Zeijl A."/>
            <person name="Liu W."/>
            <person name="Santuari L."/>
            <person name="Cao Q."/>
            <person name="Sharma T."/>
            <person name="Shen D."/>
            <person name="Roswanjaya Y."/>
            <person name="Wardhani T."/>
            <person name="Kalhor M.S."/>
            <person name="Jansen J."/>
            <person name="Van den Hoogen J."/>
            <person name="Gungor B."/>
            <person name="Hartog M."/>
            <person name="Hontelez J."/>
            <person name="Verver J."/>
            <person name="Yang W.-C."/>
            <person name="Schijlen E."/>
            <person name="Repin R."/>
            <person name="Schilthuizen M."/>
            <person name="Schranz E."/>
            <person name="Heidstra R."/>
            <person name="Miyata K."/>
            <person name="Fedorova E."/>
            <person name="Kohlen W."/>
            <person name="Bisseling T."/>
            <person name="Smit S."/>
            <person name="Geurts R."/>
        </authorList>
    </citation>
    <scope>NUCLEOTIDE SEQUENCE [LARGE SCALE GENOMIC DNA]</scope>
    <source>
        <strain evidence="7">cv. RG33-2</strain>
    </source>
</reference>
<protein>
    <submittedName>
        <fullName evidence="6">Cytochrome P</fullName>
    </submittedName>
</protein>
<dbReference type="Pfam" id="PF00067">
    <property type="entry name" value="p450"/>
    <property type="match status" value="1"/>
</dbReference>
<sequence length="74" mass="8830">MAIFHETLTIEKALSNSGHSFALCTCRLTNRRLLYSRWNIAINIYGCNMDEKQWESPEEWKAERFLDKEYDLID</sequence>
<dbReference type="GO" id="GO:0009686">
    <property type="term" value="P:gibberellin biosynthetic process"/>
    <property type="evidence" value="ECO:0007669"/>
    <property type="project" value="InterPro"/>
</dbReference>
<dbReference type="InParanoid" id="A0A2P5FN22"/>
<dbReference type="GO" id="GO:0005783">
    <property type="term" value="C:endoplasmic reticulum"/>
    <property type="evidence" value="ECO:0007669"/>
    <property type="project" value="TreeGrafter"/>
</dbReference>
<evidence type="ECO:0000256" key="3">
    <source>
        <dbReference type="ARBA" id="ARBA00022692"/>
    </source>
</evidence>
<dbReference type="GO" id="GO:0016709">
    <property type="term" value="F:oxidoreductase activity, acting on paired donors, with incorporation or reduction of molecular oxygen, NAD(P)H as one donor, and incorporation of one atom of oxygen"/>
    <property type="evidence" value="ECO:0007669"/>
    <property type="project" value="TreeGrafter"/>
</dbReference>
<dbReference type="GO" id="GO:0020037">
    <property type="term" value="F:heme binding"/>
    <property type="evidence" value="ECO:0007669"/>
    <property type="project" value="InterPro"/>
</dbReference>
<dbReference type="Gene3D" id="1.10.630.10">
    <property type="entry name" value="Cytochrome P450"/>
    <property type="match status" value="1"/>
</dbReference>
<dbReference type="InterPro" id="IPR044225">
    <property type="entry name" value="KO_chloroplastic"/>
</dbReference>
<evidence type="ECO:0000256" key="4">
    <source>
        <dbReference type="ARBA" id="ARBA00022989"/>
    </source>
</evidence>
<evidence type="ECO:0000256" key="2">
    <source>
        <dbReference type="ARBA" id="ARBA00010617"/>
    </source>
</evidence>
<evidence type="ECO:0000256" key="5">
    <source>
        <dbReference type="ARBA" id="ARBA00023136"/>
    </source>
</evidence>
<dbReference type="PANTHER" id="PTHR47283">
    <property type="entry name" value="ENT-KAURENE OXIDASE, CHLOROPLASTIC"/>
    <property type="match status" value="1"/>
</dbReference>
<dbReference type="GO" id="GO:0009707">
    <property type="term" value="C:chloroplast outer membrane"/>
    <property type="evidence" value="ECO:0007669"/>
    <property type="project" value="TreeGrafter"/>
</dbReference>
<keyword evidence="4" id="KW-1133">Transmembrane helix</keyword>
<comment type="caution">
    <text evidence="6">The sequence shown here is derived from an EMBL/GenBank/DDBJ whole genome shotgun (WGS) entry which is preliminary data.</text>
</comment>
<gene>
    <name evidence="6" type="ORF">TorRG33x02_050260</name>
</gene>
<accession>A0A2P5FN22</accession>
<comment type="similarity">
    <text evidence="2">Belongs to the cytochrome P450 family.</text>
</comment>